<dbReference type="InterPro" id="IPR012902">
    <property type="entry name" value="N_methyl_site"/>
</dbReference>
<dbReference type="Proteomes" id="UP000500826">
    <property type="component" value="Chromosome"/>
</dbReference>
<keyword evidence="1" id="KW-1133">Transmembrane helix</keyword>
<dbReference type="Gene3D" id="3.30.700.10">
    <property type="entry name" value="Glycoprotein, Type 4 Pilin"/>
    <property type="match status" value="1"/>
</dbReference>
<reference evidence="2 3" key="2">
    <citation type="submission" date="2020-05" db="EMBL/GenBank/DDBJ databases">
        <authorList>
            <person name="Khan S.A."/>
            <person name="Jeon C.O."/>
            <person name="Chun B.H."/>
        </authorList>
    </citation>
    <scope>NUCLEOTIDE SEQUENCE [LARGE SCALE GENOMIC DNA]</scope>
    <source>
        <strain evidence="2 3">H242</strain>
    </source>
</reference>
<reference evidence="2 3" key="1">
    <citation type="submission" date="2020-05" db="EMBL/GenBank/DDBJ databases">
        <title>Ramlibacter rhizophilus sp. nov., isolated from rhizosphere soil of national flower Mugunghwa from South Korea.</title>
        <authorList>
            <person name="Zheng-Fei Y."/>
            <person name="Huan T."/>
        </authorList>
    </citation>
    <scope>NUCLEOTIDE SEQUENCE [LARGE SCALE GENOMIC DNA]</scope>
    <source>
        <strain evidence="2 3">H242</strain>
    </source>
</reference>
<dbReference type="InterPro" id="IPR045584">
    <property type="entry name" value="Pilin-like"/>
</dbReference>
<accession>A0ABX6P0E9</accession>
<evidence type="ECO:0000313" key="3">
    <source>
        <dbReference type="Proteomes" id="UP000500826"/>
    </source>
</evidence>
<evidence type="ECO:0000256" key="1">
    <source>
        <dbReference type="SAM" id="Phobius"/>
    </source>
</evidence>
<keyword evidence="1" id="KW-0472">Membrane</keyword>
<dbReference type="SUPFAM" id="SSF54523">
    <property type="entry name" value="Pili subunits"/>
    <property type="match status" value="1"/>
</dbReference>
<organism evidence="2 3">
    <name type="scientific">Ramlibacter terrae</name>
    <dbReference type="NCBI Taxonomy" id="2732511"/>
    <lineage>
        <taxon>Bacteria</taxon>
        <taxon>Pseudomonadati</taxon>
        <taxon>Pseudomonadota</taxon>
        <taxon>Betaproteobacteria</taxon>
        <taxon>Burkholderiales</taxon>
        <taxon>Comamonadaceae</taxon>
        <taxon>Ramlibacter</taxon>
    </lineage>
</organism>
<evidence type="ECO:0000313" key="2">
    <source>
        <dbReference type="EMBL" id="QJW83531.1"/>
    </source>
</evidence>
<keyword evidence="3" id="KW-1185">Reference proteome</keyword>
<keyword evidence="1" id="KW-0812">Transmembrane</keyword>
<dbReference type="EMBL" id="CP053418">
    <property type="protein sequence ID" value="QJW83531.1"/>
    <property type="molecule type" value="Genomic_DNA"/>
</dbReference>
<gene>
    <name evidence="2" type="ORF">HK414_03290</name>
</gene>
<proteinExistence type="predicted"/>
<sequence>MLIRVRQSGFNLIEAIVTLAVLGILVATAVPSMGEWVRGSHVRNLAKRRRAACSAPAPKP</sequence>
<dbReference type="Pfam" id="PF07963">
    <property type="entry name" value="N_methyl"/>
    <property type="match status" value="1"/>
</dbReference>
<name>A0ABX6P0E9_9BURK</name>
<dbReference type="NCBIfam" id="TIGR02532">
    <property type="entry name" value="IV_pilin_GFxxxE"/>
    <property type="match status" value="1"/>
</dbReference>
<feature type="transmembrane region" description="Helical" evidence="1">
    <location>
        <begin position="12"/>
        <end position="30"/>
    </location>
</feature>
<protein>
    <submittedName>
        <fullName evidence="2">Prepilin-type N-terminal cleavage/methylation domain-containing protein</fullName>
    </submittedName>
</protein>